<dbReference type="EMBL" id="JBBWWQ010000014">
    <property type="protein sequence ID" value="KAK8930972.1"/>
    <property type="molecule type" value="Genomic_DNA"/>
</dbReference>
<gene>
    <name evidence="1" type="ORF">KSP39_PZI016833</name>
</gene>
<dbReference type="PANTHER" id="PTHR34206:SF1">
    <property type="entry name" value="OS10G0390701 PROTEIN"/>
    <property type="match status" value="1"/>
</dbReference>
<comment type="caution">
    <text evidence="1">The sequence shown here is derived from an EMBL/GenBank/DDBJ whole genome shotgun (WGS) entry which is preliminary data.</text>
</comment>
<reference evidence="1 2" key="1">
    <citation type="journal article" date="2022" name="Nat. Plants">
        <title>Genomes of leafy and leafless Platanthera orchids illuminate the evolution of mycoheterotrophy.</title>
        <authorList>
            <person name="Li M.H."/>
            <person name="Liu K.W."/>
            <person name="Li Z."/>
            <person name="Lu H.C."/>
            <person name="Ye Q.L."/>
            <person name="Zhang D."/>
            <person name="Wang J.Y."/>
            <person name="Li Y.F."/>
            <person name="Zhong Z.M."/>
            <person name="Liu X."/>
            <person name="Yu X."/>
            <person name="Liu D.K."/>
            <person name="Tu X.D."/>
            <person name="Liu B."/>
            <person name="Hao Y."/>
            <person name="Liao X.Y."/>
            <person name="Jiang Y.T."/>
            <person name="Sun W.H."/>
            <person name="Chen J."/>
            <person name="Chen Y.Q."/>
            <person name="Ai Y."/>
            <person name="Zhai J.W."/>
            <person name="Wu S.S."/>
            <person name="Zhou Z."/>
            <person name="Hsiao Y.Y."/>
            <person name="Wu W.L."/>
            <person name="Chen Y.Y."/>
            <person name="Lin Y.F."/>
            <person name="Hsu J.L."/>
            <person name="Li C.Y."/>
            <person name="Wang Z.W."/>
            <person name="Zhao X."/>
            <person name="Zhong W.Y."/>
            <person name="Ma X.K."/>
            <person name="Ma L."/>
            <person name="Huang J."/>
            <person name="Chen G.Z."/>
            <person name="Huang M.Z."/>
            <person name="Huang L."/>
            <person name="Peng D.H."/>
            <person name="Luo Y.B."/>
            <person name="Zou S.Q."/>
            <person name="Chen S.P."/>
            <person name="Lan S."/>
            <person name="Tsai W.C."/>
            <person name="Van de Peer Y."/>
            <person name="Liu Z.J."/>
        </authorList>
    </citation>
    <scope>NUCLEOTIDE SEQUENCE [LARGE SCALE GENOMIC DNA]</scope>
    <source>
        <strain evidence="1">Lor287</strain>
    </source>
</reference>
<proteinExistence type="predicted"/>
<evidence type="ECO:0000313" key="2">
    <source>
        <dbReference type="Proteomes" id="UP001418222"/>
    </source>
</evidence>
<dbReference type="AlphaFoldDB" id="A0AAP0B7M3"/>
<accession>A0AAP0B7M3</accession>
<protein>
    <submittedName>
        <fullName evidence="1">Uncharacterized protein</fullName>
    </submittedName>
</protein>
<dbReference type="PANTHER" id="PTHR34206">
    <property type="entry name" value="OS06G0193300 PROTEIN"/>
    <property type="match status" value="1"/>
</dbReference>
<evidence type="ECO:0000313" key="1">
    <source>
        <dbReference type="EMBL" id="KAK8930972.1"/>
    </source>
</evidence>
<sequence>MANRCSFMTVAIPAKLNDSAAKFRVSTLRNHHAEAEISPSEWKKLTLHNKVFEDRENGVICYRDEKGELICEGYDEGPRFSQGLKMQRRKTGIGKRRKEMLRSHITTPRGSSILPLLHGTLLRMTLSYSREFSLRLTAMPNSNLKIFGKKALFPTEKENCAGGEKPD</sequence>
<organism evidence="1 2">
    <name type="scientific">Platanthera zijinensis</name>
    <dbReference type="NCBI Taxonomy" id="2320716"/>
    <lineage>
        <taxon>Eukaryota</taxon>
        <taxon>Viridiplantae</taxon>
        <taxon>Streptophyta</taxon>
        <taxon>Embryophyta</taxon>
        <taxon>Tracheophyta</taxon>
        <taxon>Spermatophyta</taxon>
        <taxon>Magnoliopsida</taxon>
        <taxon>Liliopsida</taxon>
        <taxon>Asparagales</taxon>
        <taxon>Orchidaceae</taxon>
        <taxon>Orchidoideae</taxon>
        <taxon>Orchideae</taxon>
        <taxon>Orchidinae</taxon>
        <taxon>Platanthera</taxon>
    </lineage>
</organism>
<dbReference type="Proteomes" id="UP001418222">
    <property type="component" value="Unassembled WGS sequence"/>
</dbReference>
<keyword evidence="2" id="KW-1185">Reference proteome</keyword>
<name>A0AAP0B7M3_9ASPA</name>